<dbReference type="AlphaFoldDB" id="A0A087UE76"/>
<organism evidence="1 2">
    <name type="scientific">Stegodyphus mimosarum</name>
    <name type="common">African social velvet spider</name>
    <dbReference type="NCBI Taxonomy" id="407821"/>
    <lineage>
        <taxon>Eukaryota</taxon>
        <taxon>Metazoa</taxon>
        <taxon>Ecdysozoa</taxon>
        <taxon>Arthropoda</taxon>
        <taxon>Chelicerata</taxon>
        <taxon>Arachnida</taxon>
        <taxon>Araneae</taxon>
        <taxon>Araneomorphae</taxon>
        <taxon>Entelegynae</taxon>
        <taxon>Eresoidea</taxon>
        <taxon>Eresidae</taxon>
        <taxon>Stegodyphus</taxon>
    </lineage>
</organism>
<sequence>MQKFRTVPHYQIAFNLPYFYPMKFITTKCKIICAKMKSAKALSGVIPLN</sequence>
<accession>A0A087UE76</accession>
<dbReference type="Proteomes" id="UP000054359">
    <property type="component" value="Unassembled WGS sequence"/>
</dbReference>
<proteinExistence type="predicted"/>
<feature type="non-terminal residue" evidence="1">
    <location>
        <position position="49"/>
    </location>
</feature>
<evidence type="ECO:0000313" key="1">
    <source>
        <dbReference type="EMBL" id="KFM75665.1"/>
    </source>
</evidence>
<protein>
    <submittedName>
        <fullName evidence="1">Uncharacterized protein</fullName>
    </submittedName>
</protein>
<dbReference type="EMBL" id="KK119418">
    <property type="protein sequence ID" value="KFM75665.1"/>
    <property type="molecule type" value="Genomic_DNA"/>
</dbReference>
<evidence type="ECO:0000313" key="2">
    <source>
        <dbReference type="Proteomes" id="UP000054359"/>
    </source>
</evidence>
<name>A0A087UE76_STEMI</name>
<reference evidence="1 2" key="1">
    <citation type="submission" date="2013-11" db="EMBL/GenBank/DDBJ databases">
        <title>Genome sequencing of Stegodyphus mimosarum.</title>
        <authorList>
            <person name="Bechsgaard J."/>
        </authorList>
    </citation>
    <scope>NUCLEOTIDE SEQUENCE [LARGE SCALE GENOMIC DNA]</scope>
</reference>
<keyword evidence="2" id="KW-1185">Reference proteome</keyword>
<gene>
    <name evidence="1" type="ORF">X975_22633</name>
</gene>